<dbReference type="InterPro" id="IPR020846">
    <property type="entry name" value="MFS_dom"/>
</dbReference>
<dbReference type="PROSITE" id="PS00217">
    <property type="entry name" value="SUGAR_TRANSPORT_2"/>
    <property type="match status" value="1"/>
</dbReference>
<dbReference type="PROSITE" id="PS00216">
    <property type="entry name" value="SUGAR_TRANSPORT_1"/>
    <property type="match status" value="1"/>
</dbReference>
<feature type="transmembrane region" description="Helical" evidence="9">
    <location>
        <begin position="99"/>
        <end position="117"/>
    </location>
</feature>
<dbReference type="InParanoid" id="A0A4S2MPG8"/>
<dbReference type="CDD" id="cd17356">
    <property type="entry name" value="MFS_HXT"/>
    <property type="match status" value="1"/>
</dbReference>
<dbReference type="Gene3D" id="1.20.1250.20">
    <property type="entry name" value="MFS general substrate transporter like domains"/>
    <property type="match status" value="1"/>
</dbReference>
<feature type="transmembrane region" description="Helical" evidence="9">
    <location>
        <begin position="412"/>
        <end position="435"/>
    </location>
</feature>
<dbReference type="STRING" id="341454.A0A4S2MPG8"/>
<gene>
    <name evidence="11" type="ORF">EX30DRAFT_122635</name>
</gene>
<dbReference type="PANTHER" id="PTHR48022:SF6">
    <property type="entry name" value="MSTA PROTEIN-RELATED"/>
    <property type="match status" value="1"/>
</dbReference>
<evidence type="ECO:0000256" key="8">
    <source>
        <dbReference type="SAM" id="MobiDB-lite"/>
    </source>
</evidence>
<keyword evidence="3 7" id="KW-0813">Transport</keyword>
<name>A0A4S2MPG8_9PEZI</name>
<dbReference type="FunCoup" id="A0A4S2MPG8">
    <property type="interactions" value="190"/>
</dbReference>
<feature type="compositionally biased region" description="Basic and acidic residues" evidence="8">
    <location>
        <begin position="513"/>
        <end position="525"/>
    </location>
</feature>
<accession>A0A4S2MPG8</accession>
<proteinExistence type="inferred from homology"/>
<feature type="transmembrane region" description="Helical" evidence="9">
    <location>
        <begin position="315"/>
        <end position="337"/>
    </location>
</feature>
<comment type="subcellular location">
    <subcellularLocation>
        <location evidence="1">Membrane</location>
        <topology evidence="1">Multi-pass membrane protein</topology>
    </subcellularLocation>
</comment>
<keyword evidence="12" id="KW-1185">Reference proteome</keyword>
<dbReference type="PROSITE" id="PS50850">
    <property type="entry name" value="MFS"/>
    <property type="match status" value="1"/>
</dbReference>
<protein>
    <submittedName>
        <fullName evidence="11">General substrate transporter</fullName>
    </submittedName>
</protein>
<feature type="transmembrane region" description="Helical" evidence="9">
    <location>
        <begin position="129"/>
        <end position="146"/>
    </location>
</feature>
<evidence type="ECO:0000256" key="5">
    <source>
        <dbReference type="ARBA" id="ARBA00022989"/>
    </source>
</evidence>
<evidence type="ECO:0000256" key="4">
    <source>
        <dbReference type="ARBA" id="ARBA00022692"/>
    </source>
</evidence>
<evidence type="ECO:0000313" key="12">
    <source>
        <dbReference type="Proteomes" id="UP000298138"/>
    </source>
</evidence>
<dbReference type="Pfam" id="PF00083">
    <property type="entry name" value="Sugar_tr"/>
    <property type="match status" value="1"/>
</dbReference>
<feature type="domain" description="Major facilitator superfamily (MFS) profile" evidence="10">
    <location>
        <begin position="21"/>
        <end position="469"/>
    </location>
</feature>
<organism evidence="11 12">
    <name type="scientific">Ascodesmis nigricans</name>
    <dbReference type="NCBI Taxonomy" id="341454"/>
    <lineage>
        <taxon>Eukaryota</taxon>
        <taxon>Fungi</taxon>
        <taxon>Dikarya</taxon>
        <taxon>Ascomycota</taxon>
        <taxon>Pezizomycotina</taxon>
        <taxon>Pezizomycetes</taxon>
        <taxon>Pezizales</taxon>
        <taxon>Ascodesmidaceae</taxon>
        <taxon>Ascodesmis</taxon>
    </lineage>
</organism>
<keyword evidence="4 9" id="KW-0812">Transmembrane</keyword>
<evidence type="ECO:0000313" key="11">
    <source>
        <dbReference type="EMBL" id="TGZ79060.1"/>
    </source>
</evidence>
<dbReference type="NCBIfam" id="TIGR00879">
    <property type="entry name" value="SP"/>
    <property type="match status" value="1"/>
</dbReference>
<dbReference type="PANTHER" id="PTHR48022">
    <property type="entry name" value="PLASTIDIC GLUCOSE TRANSPORTER 4"/>
    <property type="match status" value="1"/>
</dbReference>
<comment type="similarity">
    <text evidence="2 7">Belongs to the major facilitator superfamily. Sugar transporter (TC 2.A.1.1) family.</text>
</comment>
<evidence type="ECO:0000256" key="1">
    <source>
        <dbReference type="ARBA" id="ARBA00004141"/>
    </source>
</evidence>
<evidence type="ECO:0000256" key="2">
    <source>
        <dbReference type="ARBA" id="ARBA00010992"/>
    </source>
</evidence>
<dbReference type="InterPro" id="IPR003663">
    <property type="entry name" value="Sugar/inositol_transpt"/>
</dbReference>
<sequence length="525" mass="57534">MSENGGLERIESPVTARGYFLCGFAAFGGILFGYDSGYINGVLGMDYFKREFGHPTTLDNSGYNIKTWEKSLITSILSAGTFCGALAGGSVADWIGRRLSIMIACAIFSAGVVLQVASTTVEMLVCGRVLAGFGVGLVSAIVIMYMSEIAPKAIRGAIVSGYQWAITIGLLLASCVNQGTHEYDNSGSYRIPIAIQWLWAIILGVGLFFLPESPRWFVKKGRHEEARYALSRIRGQPSDSDYIKDELAEIQANYEFEANISKATWFDCFKGLGRSGNFRRVLIGVFLQMFQQWTGINFIFYYGTTFFQTSGISNAFLISLITNLVNVLTTPLSFWMIERFGRRSILIGGAALMLVCEFIIAAVGTALPGSSTASTILIVFVCIYIFGFATTWGPAAWVVIGEIFPLPIRAKGVALSTASNWLWNFVIGYITPYMVDPGEGNLQAKVFFVWGSTCTLSLLFAYFFVPETKGLSLEQVDQMMAESTARTSAKWKPHETYGQRMRRETGAAAAQVTDKHDATGEKGSL</sequence>
<keyword evidence="6 9" id="KW-0472">Membrane</keyword>
<dbReference type="FunFam" id="1.20.1250.20:FF:000078">
    <property type="entry name" value="MFS maltose transporter, putative"/>
    <property type="match status" value="1"/>
</dbReference>
<reference evidence="11 12" key="1">
    <citation type="submission" date="2019-04" db="EMBL/GenBank/DDBJ databases">
        <title>Comparative genomics and transcriptomics to analyze fruiting body development in filamentous ascomycetes.</title>
        <authorList>
            <consortium name="DOE Joint Genome Institute"/>
            <person name="Lutkenhaus R."/>
            <person name="Traeger S."/>
            <person name="Breuer J."/>
            <person name="Kuo A."/>
            <person name="Lipzen A."/>
            <person name="Pangilinan J."/>
            <person name="Dilworth D."/>
            <person name="Sandor L."/>
            <person name="Poggeler S."/>
            <person name="Barry K."/>
            <person name="Grigoriev I.V."/>
            <person name="Nowrousian M."/>
        </authorList>
    </citation>
    <scope>NUCLEOTIDE SEQUENCE [LARGE SCALE GENOMIC DNA]</scope>
    <source>
        <strain evidence="11 12">CBS 389.68</strain>
    </source>
</reference>
<dbReference type="SUPFAM" id="SSF103473">
    <property type="entry name" value="MFS general substrate transporter"/>
    <property type="match status" value="1"/>
</dbReference>
<dbReference type="GO" id="GO:0005351">
    <property type="term" value="F:carbohydrate:proton symporter activity"/>
    <property type="evidence" value="ECO:0007669"/>
    <property type="project" value="TreeGrafter"/>
</dbReference>
<feature type="transmembrane region" description="Helical" evidence="9">
    <location>
        <begin position="373"/>
        <end position="400"/>
    </location>
</feature>
<evidence type="ECO:0000256" key="7">
    <source>
        <dbReference type="RuleBase" id="RU003346"/>
    </source>
</evidence>
<dbReference type="PRINTS" id="PR00171">
    <property type="entry name" value="SUGRTRNSPORT"/>
</dbReference>
<feature type="transmembrane region" description="Helical" evidence="9">
    <location>
        <begin position="344"/>
        <end position="367"/>
    </location>
</feature>
<dbReference type="InterPro" id="IPR005829">
    <property type="entry name" value="Sugar_transporter_CS"/>
</dbReference>
<dbReference type="GO" id="GO:0016020">
    <property type="term" value="C:membrane"/>
    <property type="evidence" value="ECO:0007669"/>
    <property type="project" value="UniProtKB-SubCell"/>
</dbReference>
<evidence type="ECO:0000256" key="9">
    <source>
        <dbReference type="SAM" id="Phobius"/>
    </source>
</evidence>
<evidence type="ECO:0000256" key="6">
    <source>
        <dbReference type="ARBA" id="ARBA00023136"/>
    </source>
</evidence>
<feature type="region of interest" description="Disordered" evidence="8">
    <location>
        <begin position="489"/>
        <end position="525"/>
    </location>
</feature>
<evidence type="ECO:0000259" key="10">
    <source>
        <dbReference type="PROSITE" id="PS50850"/>
    </source>
</evidence>
<feature type="transmembrane region" description="Helical" evidence="9">
    <location>
        <begin position="72"/>
        <end position="92"/>
    </location>
</feature>
<dbReference type="EMBL" id="ML220135">
    <property type="protein sequence ID" value="TGZ79060.1"/>
    <property type="molecule type" value="Genomic_DNA"/>
</dbReference>
<feature type="transmembrane region" description="Helical" evidence="9">
    <location>
        <begin position="18"/>
        <end position="39"/>
    </location>
</feature>
<feature type="transmembrane region" description="Helical" evidence="9">
    <location>
        <begin position="193"/>
        <end position="210"/>
    </location>
</feature>
<dbReference type="InterPro" id="IPR036259">
    <property type="entry name" value="MFS_trans_sf"/>
</dbReference>
<dbReference type="AlphaFoldDB" id="A0A4S2MPG8"/>
<dbReference type="InterPro" id="IPR050360">
    <property type="entry name" value="MFS_Sugar_Transporters"/>
</dbReference>
<dbReference type="InterPro" id="IPR005828">
    <property type="entry name" value="MFS_sugar_transport-like"/>
</dbReference>
<evidence type="ECO:0000256" key="3">
    <source>
        <dbReference type="ARBA" id="ARBA00022448"/>
    </source>
</evidence>
<dbReference type="Proteomes" id="UP000298138">
    <property type="component" value="Unassembled WGS sequence"/>
</dbReference>
<feature type="transmembrane region" description="Helical" evidence="9">
    <location>
        <begin position="281"/>
        <end position="303"/>
    </location>
</feature>
<feature type="compositionally biased region" description="Basic and acidic residues" evidence="8">
    <location>
        <begin position="492"/>
        <end position="505"/>
    </location>
</feature>
<dbReference type="OrthoDB" id="6612291at2759"/>
<feature type="transmembrane region" description="Helical" evidence="9">
    <location>
        <begin position="447"/>
        <end position="465"/>
    </location>
</feature>
<feature type="transmembrane region" description="Helical" evidence="9">
    <location>
        <begin position="153"/>
        <end position="173"/>
    </location>
</feature>
<keyword evidence="5 9" id="KW-1133">Transmembrane helix</keyword>